<dbReference type="RefSeq" id="WP_005674551.1">
    <property type="nucleotide sequence ID" value="NZ_CP146288.1"/>
</dbReference>
<dbReference type="PRINTS" id="PR00149">
    <property type="entry name" value="FUMRATELYASE"/>
</dbReference>
<dbReference type="SUPFAM" id="SSF48557">
    <property type="entry name" value="L-aspartase-like"/>
    <property type="match status" value="1"/>
</dbReference>
<keyword evidence="3" id="KW-0456">Lyase</keyword>
<dbReference type="HOGENOM" id="CLU_030949_3_3_4"/>
<dbReference type="PANTHER" id="PTHR43172">
    <property type="entry name" value="ADENYLOSUCCINATE LYASE"/>
    <property type="match status" value="1"/>
</dbReference>
<comment type="caution">
    <text evidence="3">The sequence shown here is derived from an EMBL/GenBank/DDBJ whole genome shotgun (WGS) entry which is preliminary data.</text>
</comment>
<evidence type="ECO:0000259" key="2">
    <source>
        <dbReference type="SMART" id="SM00998"/>
    </source>
</evidence>
<dbReference type="GO" id="GO:0016829">
    <property type="term" value="F:lyase activity"/>
    <property type="evidence" value="ECO:0007669"/>
    <property type="project" value="UniProtKB-KW"/>
</dbReference>
<dbReference type="SMART" id="SM00998">
    <property type="entry name" value="ADSL_C"/>
    <property type="match status" value="1"/>
</dbReference>
<dbReference type="Gene3D" id="1.20.200.10">
    <property type="entry name" value="Fumarase/aspartase (Central domain)"/>
    <property type="match status" value="1"/>
</dbReference>
<accession>E7RZP1</accession>
<feature type="domain" description="Adenylosuccinate lyase C-terminal" evidence="2">
    <location>
        <begin position="382"/>
        <end position="457"/>
    </location>
</feature>
<dbReference type="PANTHER" id="PTHR43172:SF2">
    <property type="entry name" value="ADENYLOSUCCINATE LYASE C-TERMINAL DOMAIN-CONTAINING PROTEIN"/>
    <property type="match status" value="1"/>
</dbReference>
<dbReference type="Gene3D" id="1.10.275.10">
    <property type="entry name" value="Fumarase/aspartase (N-terminal domain)"/>
    <property type="match status" value="1"/>
</dbReference>
<dbReference type="STRING" id="887898.HMPREF0551_2155"/>
<gene>
    <name evidence="3" type="ORF">HMPREF0551_2155</name>
</gene>
<dbReference type="EMBL" id="AEQP01000022">
    <property type="protein sequence ID" value="EFV94040.1"/>
    <property type="molecule type" value="Genomic_DNA"/>
</dbReference>
<keyword evidence="4" id="KW-1185">Reference proteome</keyword>
<comment type="similarity">
    <text evidence="1">Belongs to the class-II fumarase/aspartase family.</text>
</comment>
<protein>
    <submittedName>
        <fullName evidence="3">Lyase</fullName>
    </submittedName>
</protein>
<organism evidence="3 4">
    <name type="scientific">Lautropia mirabilis ATCC 51599</name>
    <dbReference type="NCBI Taxonomy" id="887898"/>
    <lineage>
        <taxon>Bacteria</taxon>
        <taxon>Pseudomonadati</taxon>
        <taxon>Pseudomonadota</taxon>
        <taxon>Betaproteobacteria</taxon>
        <taxon>Burkholderiales</taxon>
        <taxon>Burkholderiaceae</taxon>
        <taxon>Lautropia</taxon>
    </lineage>
</organism>
<evidence type="ECO:0000313" key="4">
    <source>
        <dbReference type="Proteomes" id="UP000011021"/>
    </source>
</evidence>
<evidence type="ECO:0000256" key="1">
    <source>
        <dbReference type="ARBA" id="ARBA00034772"/>
    </source>
</evidence>
<dbReference type="InterPro" id="IPR008948">
    <property type="entry name" value="L-Aspartase-like"/>
</dbReference>
<evidence type="ECO:0000313" key="3">
    <source>
        <dbReference type="EMBL" id="EFV94040.1"/>
    </source>
</evidence>
<dbReference type="Pfam" id="PF00206">
    <property type="entry name" value="Lyase_1"/>
    <property type="match status" value="1"/>
</dbReference>
<dbReference type="InterPro" id="IPR024083">
    <property type="entry name" value="Fumarase/histidase_N"/>
</dbReference>
<dbReference type="InterPro" id="IPR019468">
    <property type="entry name" value="AdenyloSucc_lyase_C"/>
</dbReference>
<dbReference type="AlphaFoldDB" id="E7RZP1"/>
<dbReference type="Gene3D" id="1.10.40.30">
    <property type="entry name" value="Fumarase/aspartase (C-terminal domain)"/>
    <property type="match status" value="1"/>
</dbReference>
<dbReference type="Proteomes" id="UP000011021">
    <property type="component" value="Unassembled WGS sequence"/>
</dbReference>
<dbReference type="InterPro" id="IPR000362">
    <property type="entry name" value="Fumarate_lyase_fam"/>
</dbReference>
<dbReference type="InterPro" id="IPR022761">
    <property type="entry name" value="Fumarate_lyase_N"/>
</dbReference>
<sequence length="464" mass="49923">MFERIFAPASIDSLFSDTAMLAAMARFENGLAQAQASVGMIPDEAARAIGMACHELGDPAASDGASHDIAQGRFDPARLYPAARVAGTLAIPFLKALSESIGTRSPDAVRHLNHGASHQDLMDSALAMQCKEAGRRLQDMLERVGAAIVRLIEENQDTLLMSRHRLQPASPIYLAWKLAGWLDPLQRSRRHLRAALLDVAVLQFGGPDGTLSSQGPQTERSLAVAQRLADALGLMMPAASWHTTRDRFVRLGTELAMLCGTLGKIGQDIALLTQAEIGELHDDEAGRQGPAALLWRPQTPVTTQLMREAAQRAPGLAAIVLGAMDIEHEGGMSQWQSSWHTLQQLFGAAASSLAAAEELLGRLQIDHEVMEANIARQHEQSLPATLVQALAPRLGKDEAQTLMAELLESAHKNGLSLRQALGRDARISSVMNLGDLERLFDPAGNPGATGTMVSQIVEAWRSGR</sequence>
<reference evidence="3 4" key="1">
    <citation type="submission" date="2010-12" db="EMBL/GenBank/DDBJ databases">
        <authorList>
            <person name="Muzny D."/>
            <person name="Qin X."/>
            <person name="Deng J."/>
            <person name="Jiang H."/>
            <person name="Liu Y."/>
            <person name="Qu J."/>
            <person name="Song X.-Z."/>
            <person name="Zhang L."/>
            <person name="Thornton R."/>
            <person name="Coyle M."/>
            <person name="Francisco L."/>
            <person name="Jackson L."/>
            <person name="Javaid M."/>
            <person name="Korchina V."/>
            <person name="Kovar C."/>
            <person name="Mata R."/>
            <person name="Mathew T."/>
            <person name="Ngo R."/>
            <person name="Nguyen L."/>
            <person name="Nguyen N."/>
            <person name="Okwuonu G."/>
            <person name="Ongeri F."/>
            <person name="Pham C."/>
            <person name="Simmons D."/>
            <person name="Wilczek-Boney K."/>
            <person name="Hale W."/>
            <person name="Jakkamsetti A."/>
            <person name="Pham P."/>
            <person name="Ruth R."/>
            <person name="San Lucas F."/>
            <person name="Warren J."/>
            <person name="Zhang J."/>
            <person name="Zhao Z."/>
            <person name="Zhou C."/>
            <person name="Zhu D."/>
            <person name="Lee S."/>
            <person name="Bess C."/>
            <person name="Blankenburg K."/>
            <person name="Forbes L."/>
            <person name="Fu Q."/>
            <person name="Gubbala S."/>
            <person name="Hirani K."/>
            <person name="Jayaseelan J.C."/>
            <person name="Lara F."/>
            <person name="Munidasa M."/>
            <person name="Palculict T."/>
            <person name="Patil S."/>
            <person name="Pu L.-L."/>
            <person name="Saada N."/>
            <person name="Tang L."/>
            <person name="Weissenberger G."/>
            <person name="Zhu Y."/>
            <person name="Hemphill L."/>
            <person name="Shang Y."/>
            <person name="Youmans B."/>
            <person name="Ayvaz T."/>
            <person name="Ross M."/>
            <person name="Santibanez J."/>
            <person name="Aqrawi P."/>
            <person name="Gross S."/>
            <person name="Joshi V."/>
            <person name="Fowler G."/>
            <person name="Nazareth L."/>
            <person name="Reid J."/>
            <person name="Worley K."/>
            <person name="Petrosino J."/>
            <person name="Highlander S."/>
            <person name="Gibbs R."/>
        </authorList>
    </citation>
    <scope>NUCLEOTIDE SEQUENCE [LARGE SCALE GENOMIC DNA]</scope>
    <source>
        <strain evidence="3 4">ATCC 51599</strain>
    </source>
</reference>
<dbReference type="eggNOG" id="COG0015">
    <property type="taxonomic scope" value="Bacteria"/>
</dbReference>
<name>E7RZP1_9BURK</name>
<proteinExistence type="inferred from homology"/>